<evidence type="ECO:0000256" key="6">
    <source>
        <dbReference type="ARBA" id="ARBA00023033"/>
    </source>
</evidence>
<keyword evidence="3 8" id="KW-0479">Metal-binding</keyword>
<dbReference type="PANTHER" id="PTHR46696:SF1">
    <property type="entry name" value="CYTOCHROME P450 YJIB-RELATED"/>
    <property type="match status" value="1"/>
</dbReference>
<evidence type="ECO:0000256" key="5">
    <source>
        <dbReference type="ARBA" id="ARBA00023004"/>
    </source>
</evidence>
<dbReference type="GO" id="GO:0005506">
    <property type="term" value="F:iron ion binding"/>
    <property type="evidence" value="ECO:0007669"/>
    <property type="project" value="InterPro"/>
</dbReference>
<dbReference type="CDD" id="cd20625">
    <property type="entry name" value="CYP164-like"/>
    <property type="match status" value="1"/>
</dbReference>
<keyword evidence="6 8" id="KW-0503">Monooxygenase</keyword>
<evidence type="ECO:0000313" key="10">
    <source>
        <dbReference type="Proteomes" id="UP000500767"/>
    </source>
</evidence>
<name>A0A6M8HUC9_9PROT</name>
<dbReference type="SUPFAM" id="SSF48264">
    <property type="entry name" value="Cytochrome P450"/>
    <property type="match status" value="1"/>
</dbReference>
<keyword evidence="4 8" id="KW-0560">Oxidoreductase</keyword>
<dbReference type="InterPro" id="IPR017972">
    <property type="entry name" value="Cyt_P450_CS"/>
</dbReference>
<dbReference type="InterPro" id="IPR036396">
    <property type="entry name" value="Cyt_P450_sf"/>
</dbReference>
<dbReference type="Proteomes" id="UP000500767">
    <property type="component" value="Chromosome"/>
</dbReference>
<dbReference type="RefSeq" id="WP_171833650.1">
    <property type="nucleotide sequence ID" value="NZ_CP053708.1"/>
</dbReference>
<comment type="similarity">
    <text evidence="1 8">Belongs to the cytochrome P450 family.</text>
</comment>
<dbReference type="GO" id="GO:0016705">
    <property type="term" value="F:oxidoreductase activity, acting on paired donors, with incorporation or reduction of molecular oxygen"/>
    <property type="evidence" value="ECO:0007669"/>
    <property type="project" value="InterPro"/>
</dbReference>
<dbReference type="AlphaFoldDB" id="A0A6M8HUC9"/>
<dbReference type="KEGG" id="lck:HN018_19745"/>
<evidence type="ECO:0000256" key="1">
    <source>
        <dbReference type="ARBA" id="ARBA00010617"/>
    </source>
</evidence>
<dbReference type="Gene3D" id="1.10.630.10">
    <property type="entry name" value="Cytochrome P450"/>
    <property type="match status" value="1"/>
</dbReference>
<dbReference type="PROSITE" id="PS00086">
    <property type="entry name" value="CYTOCHROME_P450"/>
    <property type="match status" value="1"/>
</dbReference>
<sequence length="406" mass="45439">MHIDTERRRLFLDPSDPAFVADPYDAYDLARAAGPMLFWEQYGHWCLFDHAGVTAALRDRRLGREILHVATRPELGWDEVPAHLAPFYDVDGRTMLEREPPVHTRLRGLVNRAFVSRQVERLRPRIASLTHALIDGFERDGRTELIASFATRIPVTMIAELLGVPFGDIDRLLDWSHRMVAMYRIGRTRADEDQAVSATQEFVAFLQTLVEARRIAPRDDLISRLIEASADGDRLSEDELIASCILLLNAGHEATVHAIGNGVRTLLEQKLGADGTIDDATIEETLRLDTPLHMFTRYALEDLQIAGQRFRKGDRIGIMLGAANHDPLAYPDPRRLDPKRAGPAHPSFGGGIHFCIGAPLARLELQVALPILFQRLPGLHLAGEPLFADSYHFRGLTALELAWPVS</sequence>
<proteinExistence type="inferred from homology"/>
<comment type="function">
    <text evidence="7">Cytochromes P450 are a group of heme-thiolate monooxygenases. They oxidize a variety of structurally unrelated compounds, including steroids, fatty acids, and xenobiotics.</text>
</comment>
<evidence type="ECO:0000256" key="4">
    <source>
        <dbReference type="ARBA" id="ARBA00023002"/>
    </source>
</evidence>
<dbReference type="GO" id="GO:0004497">
    <property type="term" value="F:monooxygenase activity"/>
    <property type="evidence" value="ECO:0007669"/>
    <property type="project" value="UniProtKB-KW"/>
</dbReference>
<accession>A0A6M8HUC9</accession>
<evidence type="ECO:0000256" key="7">
    <source>
        <dbReference type="ARBA" id="ARBA00043906"/>
    </source>
</evidence>
<dbReference type="InterPro" id="IPR002397">
    <property type="entry name" value="Cyt_P450_B"/>
</dbReference>
<reference evidence="9 10" key="1">
    <citation type="journal article" date="2014" name="World J. Microbiol. Biotechnol.">
        <title>Biodiversity and physiological characteristics of Antarctic and Arctic lichens-associated bacteria.</title>
        <authorList>
            <person name="Lee Y.M."/>
            <person name="Kim E.H."/>
            <person name="Lee H.K."/>
            <person name="Hong S.G."/>
        </authorList>
    </citation>
    <scope>NUCLEOTIDE SEQUENCE [LARGE SCALE GENOMIC DNA]</scope>
    <source>
        <strain evidence="9 10">PAMC 26569</strain>
    </source>
</reference>
<protein>
    <submittedName>
        <fullName evidence="9">Cytochrome P450</fullName>
    </submittedName>
</protein>
<evidence type="ECO:0000256" key="3">
    <source>
        <dbReference type="ARBA" id="ARBA00022723"/>
    </source>
</evidence>
<dbReference type="GO" id="GO:0020037">
    <property type="term" value="F:heme binding"/>
    <property type="evidence" value="ECO:0007669"/>
    <property type="project" value="InterPro"/>
</dbReference>
<keyword evidence="5 8" id="KW-0408">Iron</keyword>
<gene>
    <name evidence="9" type="ORF">HN018_19745</name>
</gene>
<evidence type="ECO:0000256" key="2">
    <source>
        <dbReference type="ARBA" id="ARBA00022617"/>
    </source>
</evidence>
<organism evidence="9 10">
    <name type="scientific">Lichenicola cladoniae</name>
    <dbReference type="NCBI Taxonomy" id="1484109"/>
    <lineage>
        <taxon>Bacteria</taxon>
        <taxon>Pseudomonadati</taxon>
        <taxon>Pseudomonadota</taxon>
        <taxon>Alphaproteobacteria</taxon>
        <taxon>Acetobacterales</taxon>
        <taxon>Acetobacteraceae</taxon>
        <taxon>Lichenicola</taxon>
    </lineage>
</organism>
<dbReference type="PRINTS" id="PR00359">
    <property type="entry name" value="BP450"/>
</dbReference>
<dbReference type="PANTHER" id="PTHR46696">
    <property type="entry name" value="P450, PUTATIVE (EUROFUNG)-RELATED"/>
    <property type="match status" value="1"/>
</dbReference>
<evidence type="ECO:0000313" key="9">
    <source>
        <dbReference type="EMBL" id="QKE91968.1"/>
    </source>
</evidence>
<keyword evidence="2 8" id="KW-0349">Heme</keyword>
<evidence type="ECO:0000256" key="8">
    <source>
        <dbReference type="RuleBase" id="RU000461"/>
    </source>
</evidence>
<dbReference type="FunFam" id="1.10.630.10:FF:000018">
    <property type="entry name" value="Cytochrome P450 monooxygenase"/>
    <property type="match status" value="1"/>
</dbReference>
<dbReference type="EMBL" id="CP053708">
    <property type="protein sequence ID" value="QKE91968.1"/>
    <property type="molecule type" value="Genomic_DNA"/>
</dbReference>
<dbReference type="Pfam" id="PF00067">
    <property type="entry name" value="p450"/>
    <property type="match status" value="1"/>
</dbReference>
<dbReference type="InterPro" id="IPR001128">
    <property type="entry name" value="Cyt_P450"/>
</dbReference>
<keyword evidence="10" id="KW-1185">Reference proteome</keyword>